<dbReference type="OrthoDB" id="1327992at2759"/>
<keyword evidence="3" id="KW-1185">Reference proteome</keyword>
<evidence type="ECO:0000313" key="3">
    <source>
        <dbReference type="Proteomes" id="UP000224567"/>
    </source>
</evidence>
<comment type="caution">
    <text evidence="2">The sequence shown here is derived from an EMBL/GenBank/DDBJ whole genome shotgun (WGS) entry which is preliminary data.</text>
</comment>
<reference evidence="2 3" key="1">
    <citation type="journal article" date="2017" name="Genome Biol.">
        <title>New reference genome sequences of hot pepper reveal the massive evolution of plant disease-resistance genes by retroduplication.</title>
        <authorList>
            <person name="Kim S."/>
            <person name="Park J."/>
            <person name="Yeom S.I."/>
            <person name="Kim Y.M."/>
            <person name="Seo E."/>
            <person name="Kim K.T."/>
            <person name="Kim M.S."/>
            <person name="Lee J.M."/>
            <person name="Cheong K."/>
            <person name="Shin H.S."/>
            <person name="Kim S.B."/>
            <person name="Han K."/>
            <person name="Lee J."/>
            <person name="Park M."/>
            <person name="Lee H.A."/>
            <person name="Lee H.Y."/>
            <person name="Lee Y."/>
            <person name="Oh S."/>
            <person name="Lee J.H."/>
            <person name="Choi E."/>
            <person name="Choi E."/>
            <person name="Lee S.E."/>
            <person name="Jeon J."/>
            <person name="Kim H."/>
            <person name="Choi G."/>
            <person name="Song H."/>
            <person name="Lee J."/>
            <person name="Lee S.C."/>
            <person name="Kwon J.K."/>
            <person name="Lee H.Y."/>
            <person name="Koo N."/>
            <person name="Hong Y."/>
            <person name="Kim R.W."/>
            <person name="Kang W.H."/>
            <person name="Huh J.H."/>
            <person name="Kang B.C."/>
            <person name="Yang T.J."/>
            <person name="Lee Y.H."/>
            <person name="Bennetzen J.L."/>
            <person name="Choi D."/>
        </authorList>
    </citation>
    <scope>NUCLEOTIDE SEQUENCE [LARGE SCALE GENOMIC DNA]</scope>
    <source>
        <strain evidence="3">cv. PBC81</strain>
    </source>
</reference>
<reference evidence="3" key="2">
    <citation type="journal article" date="2017" name="J. Anim. Genet.">
        <title>Multiple reference genome sequences of hot pepper reveal the massive evolution of plant disease resistance genes by retroduplication.</title>
        <authorList>
            <person name="Kim S."/>
            <person name="Park J."/>
            <person name="Yeom S.-I."/>
            <person name="Kim Y.-M."/>
            <person name="Seo E."/>
            <person name="Kim K.-T."/>
            <person name="Kim M.-S."/>
            <person name="Lee J.M."/>
            <person name="Cheong K."/>
            <person name="Shin H.-S."/>
            <person name="Kim S.-B."/>
            <person name="Han K."/>
            <person name="Lee J."/>
            <person name="Park M."/>
            <person name="Lee H.-A."/>
            <person name="Lee H.-Y."/>
            <person name="Lee Y."/>
            <person name="Oh S."/>
            <person name="Lee J.H."/>
            <person name="Choi E."/>
            <person name="Choi E."/>
            <person name="Lee S.E."/>
            <person name="Jeon J."/>
            <person name="Kim H."/>
            <person name="Choi G."/>
            <person name="Song H."/>
            <person name="Lee J."/>
            <person name="Lee S.-C."/>
            <person name="Kwon J.-K."/>
            <person name="Lee H.-Y."/>
            <person name="Koo N."/>
            <person name="Hong Y."/>
            <person name="Kim R.W."/>
            <person name="Kang W.-H."/>
            <person name="Huh J.H."/>
            <person name="Kang B.-C."/>
            <person name="Yang T.-J."/>
            <person name="Lee Y.-H."/>
            <person name="Bennetzen J.L."/>
            <person name="Choi D."/>
        </authorList>
    </citation>
    <scope>NUCLEOTIDE SEQUENCE [LARGE SCALE GENOMIC DNA]</scope>
    <source>
        <strain evidence="3">cv. PBC81</strain>
    </source>
</reference>
<proteinExistence type="predicted"/>
<dbReference type="AlphaFoldDB" id="A0A2G2VPN2"/>
<dbReference type="Proteomes" id="UP000224567">
    <property type="component" value="Unassembled WGS sequence"/>
</dbReference>
<sequence>MEIFFRWDKRVHERDGVAEKGSKGGHFNKAPTTAGSVELENEAAPSQPTANQVFASFGKASSSGEATATAEATIIDAYDHSTENSSNSEHQDLFVEDDVEFKSDVHEDNINLRAKRRTYQRRKRTERIPNDLEKFPFGEVGPDLGFDETKIVDKSLKGKVVADQRCIIVMMNTVWNRIQKMG</sequence>
<accession>A0A2G2VPN2</accession>
<feature type="region of interest" description="Disordered" evidence="1">
    <location>
        <begin position="15"/>
        <end position="46"/>
    </location>
</feature>
<dbReference type="EMBL" id="MLFT02000011">
    <property type="protein sequence ID" value="PHT34926.1"/>
    <property type="molecule type" value="Genomic_DNA"/>
</dbReference>
<evidence type="ECO:0000256" key="1">
    <source>
        <dbReference type="SAM" id="MobiDB-lite"/>
    </source>
</evidence>
<gene>
    <name evidence="2" type="ORF">CQW23_26726</name>
</gene>
<organism evidence="2 3">
    <name type="scientific">Capsicum baccatum</name>
    <name type="common">Peruvian pepper</name>
    <dbReference type="NCBI Taxonomy" id="33114"/>
    <lineage>
        <taxon>Eukaryota</taxon>
        <taxon>Viridiplantae</taxon>
        <taxon>Streptophyta</taxon>
        <taxon>Embryophyta</taxon>
        <taxon>Tracheophyta</taxon>
        <taxon>Spermatophyta</taxon>
        <taxon>Magnoliopsida</taxon>
        <taxon>eudicotyledons</taxon>
        <taxon>Gunneridae</taxon>
        <taxon>Pentapetalae</taxon>
        <taxon>asterids</taxon>
        <taxon>lamiids</taxon>
        <taxon>Solanales</taxon>
        <taxon>Solanaceae</taxon>
        <taxon>Solanoideae</taxon>
        <taxon>Capsiceae</taxon>
        <taxon>Capsicum</taxon>
    </lineage>
</organism>
<protein>
    <submittedName>
        <fullName evidence="2">Uncharacterized protein</fullName>
    </submittedName>
</protein>
<name>A0A2G2VPN2_CAPBA</name>
<evidence type="ECO:0000313" key="2">
    <source>
        <dbReference type="EMBL" id="PHT34926.1"/>
    </source>
</evidence>
<dbReference type="STRING" id="33114.A0A2G2VPN2"/>